<protein>
    <submittedName>
        <fullName evidence="2">Sugar phosphate isomerase/epimerase</fullName>
    </submittedName>
</protein>
<evidence type="ECO:0000313" key="2">
    <source>
        <dbReference type="EMBL" id="QGQ97317.1"/>
    </source>
</evidence>
<feature type="domain" description="Xylose isomerase-like TIM barrel" evidence="1">
    <location>
        <begin position="46"/>
        <end position="201"/>
    </location>
</feature>
<dbReference type="InterPro" id="IPR036237">
    <property type="entry name" value="Xyl_isomerase-like_sf"/>
</dbReference>
<accession>A0A6B8RN95</accession>
<dbReference type="PANTHER" id="PTHR12110:SF53">
    <property type="entry name" value="BLR5974 PROTEIN"/>
    <property type="match status" value="1"/>
</dbReference>
<dbReference type="InterPro" id="IPR013022">
    <property type="entry name" value="Xyl_isomerase-like_TIM-brl"/>
</dbReference>
<proteinExistence type="predicted"/>
<organism evidence="2 3">
    <name type="scientific">Paenibacillus psychroresistens</name>
    <dbReference type="NCBI Taxonomy" id="1778678"/>
    <lineage>
        <taxon>Bacteria</taxon>
        <taxon>Bacillati</taxon>
        <taxon>Bacillota</taxon>
        <taxon>Bacilli</taxon>
        <taxon>Bacillales</taxon>
        <taxon>Paenibacillaceae</taxon>
        <taxon>Paenibacillus</taxon>
    </lineage>
</organism>
<evidence type="ECO:0000259" key="1">
    <source>
        <dbReference type="Pfam" id="PF01261"/>
    </source>
</evidence>
<dbReference type="SUPFAM" id="SSF51658">
    <property type="entry name" value="Xylose isomerase-like"/>
    <property type="match status" value="1"/>
</dbReference>
<dbReference type="OrthoDB" id="2843715at2"/>
<keyword evidence="2" id="KW-0413">Isomerase</keyword>
<gene>
    <name evidence="2" type="ORF">EHS13_21710</name>
</gene>
<dbReference type="RefSeq" id="WP_155702419.1">
    <property type="nucleotide sequence ID" value="NZ_CP034235.1"/>
</dbReference>
<dbReference type="Gene3D" id="3.20.20.150">
    <property type="entry name" value="Divalent-metal-dependent TIM barrel enzymes"/>
    <property type="match status" value="1"/>
</dbReference>
<dbReference type="PANTHER" id="PTHR12110">
    <property type="entry name" value="HYDROXYPYRUVATE ISOMERASE"/>
    <property type="match status" value="1"/>
</dbReference>
<dbReference type="GO" id="GO:0016853">
    <property type="term" value="F:isomerase activity"/>
    <property type="evidence" value="ECO:0007669"/>
    <property type="project" value="UniProtKB-KW"/>
</dbReference>
<dbReference type="Proteomes" id="UP000426246">
    <property type="component" value="Chromosome"/>
</dbReference>
<dbReference type="InterPro" id="IPR050312">
    <property type="entry name" value="IolE/XylAMocC-like"/>
</dbReference>
<evidence type="ECO:0000313" key="3">
    <source>
        <dbReference type="Proteomes" id="UP000426246"/>
    </source>
</evidence>
<reference evidence="3" key="1">
    <citation type="submission" date="2018-11" db="EMBL/GenBank/DDBJ databases">
        <title>Complete genome sequence of Paenibacillus sp. ML311-T8.</title>
        <authorList>
            <person name="Nam Y.-D."/>
            <person name="Kang J."/>
            <person name="Chung W.-H."/>
            <person name="Park Y.S."/>
        </authorList>
    </citation>
    <scope>NUCLEOTIDE SEQUENCE [LARGE SCALE GENOMIC DNA]</scope>
    <source>
        <strain evidence="3">ML311-T8</strain>
    </source>
</reference>
<dbReference type="KEGG" id="ppsc:EHS13_21710"/>
<sequence length="260" mass="30128">MSDFTIGSWSFHALFNSGKMSLFGYLESIKYRYRLRHADIWNGMLLSTEDDYIQSVKDTLDEEEMIVANLAVDGADVWHDDPNVRDRNHQKALLYLDIARRWGVQTLRIDMGINSVEMTDEQYEICVNRYKEYAQFANDHGFQVGPQTHQAAAQSPRNLQRIFNEVSAPGFGIILNVNRWLIDKEIGDEIVAPYTIHAQFDRSFVDFTGSELLQKIQLFRQAGYQGCWSMEFRGGSDEYLEVERDLLTIRQAVRLATHQE</sequence>
<keyword evidence="3" id="KW-1185">Reference proteome</keyword>
<name>A0A6B8RN95_9BACL</name>
<dbReference type="AlphaFoldDB" id="A0A6B8RN95"/>
<dbReference type="EMBL" id="CP034235">
    <property type="protein sequence ID" value="QGQ97317.1"/>
    <property type="molecule type" value="Genomic_DNA"/>
</dbReference>
<dbReference type="Pfam" id="PF01261">
    <property type="entry name" value="AP_endonuc_2"/>
    <property type="match status" value="1"/>
</dbReference>